<comment type="caution">
    <text evidence="3">The sequence shown here is derived from an EMBL/GenBank/DDBJ whole genome shotgun (WGS) entry which is preliminary data.</text>
</comment>
<dbReference type="SUPFAM" id="SSF56801">
    <property type="entry name" value="Acetyl-CoA synthetase-like"/>
    <property type="match status" value="1"/>
</dbReference>
<feature type="region of interest" description="Disordered" evidence="1">
    <location>
        <begin position="49"/>
        <end position="68"/>
    </location>
</feature>
<feature type="domain" description="AMP-binding enzyme C-terminal" evidence="2">
    <location>
        <begin position="3"/>
        <end position="37"/>
    </location>
</feature>
<dbReference type="Pfam" id="PF13193">
    <property type="entry name" value="AMP-binding_C"/>
    <property type="match status" value="1"/>
</dbReference>
<gene>
    <name evidence="3" type="ORF">ENH89_04200</name>
</gene>
<dbReference type="InterPro" id="IPR025110">
    <property type="entry name" value="AMP-bd_C"/>
</dbReference>
<dbReference type="Proteomes" id="UP000885680">
    <property type="component" value="Unassembled WGS sequence"/>
</dbReference>
<proteinExistence type="predicted"/>
<reference evidence="3" key="1">
    <citation type="journal article" date="2020" name="mSystems">
        <title>Genome- and Community-Level Interaction Insights into Carbon Utilization and Element Cycling Functions of Hydrothermarchaeota in Hydrothermal Sediment.</title>
        <authorList>
            <person name="Zhou Z."/>
            <person name="Liu Y."/>
            <person name="Xu W."/>
            <person name="Pan J."/>
            <person name="Luo Z.H."/>
            <person name="Li M."/>
        </authorList>
    </citation>
    <scope>NUCLEOTIDE SEQUENCE</scope>
    <source>
        <strain evidence="3">HyVt-347</strain>
    </source>
</reference>
<name>A0A9C9TGC6_9HYPH</name>
<evidence type="ECO:0000256" key="1">
    <source>
        <dbReference type="SAM" id="MobiDB-lite"/>
    </source>
</evidence>
<dbReference type="InterPro" id="IPR045851">
    <property type="entry name" value="AMP-bd_C_sf"/>
</dbReference>
<evidence type="ECO:0000313" key="4">
    <source>
        <dbReference type="Proteomes" id="UP000885680"/>
    </source>
</evidence>
<protein>
    <recommendedName>
        <fullName evidence="2">AMP-binding enzyme C-terminal domain-containing protein</fullName>
    </recommendedName>
</protein>
<feature type="non-terminal residue" evidence="3">
    <location>
        <position position="1"/>
    </location>
</feature>
<evidence type="ECO:0000259" key="2">
    <source>
        <dbReference type="Pfam" id="PF13193"/>
    </source>
</evidence>
<evidence type="ECO:0000313" key="3">
    <source>
        <dbReference type="EMBL" id="HET99567.1"/>
    </source>
</evidence>
<dbReference type="AlphaFoldDB" id="A0A9C9TGC6"/>
<dbReference type="Gene3D" id="3.30.300.30">
    <property type="match status" value="1"/>
</dbReference>
<dbReference type="EMBL" id="DRGN01000060">
    <property type="protein sequence ID" value="HET99567.1"/>
    <property type="molecule type" value="Genomic_DNA"/>
</dbReference>
<organism evidence="3 4">
    <name type="scientific">Aurantimonas coralicida</name>
    <dbReference type="NCBI Taxonomy" id="182270"/>
    <lineage>
        <taxon>Bacteria</taxon>
        <taxon>Pseudomonadati</taxon>
        <taxon>Pseudomonadota</taxon>
        <taxon>Alphaproteobacteria</taxon>
        <taxon>Hyphomicrobiales</taxon>
        <taxon>Aurantimonadaceae</taxon>
        <taxon>Aurantimonas</taxon>
    </lineage>
</organism>
<accession>A0A9C9TGC6</accession>
<sequence length="68" mass="7704">ATLAASVQRFVRERLSAHEYPREVAFVEEMPLTTSGKIVRRVFRERAKHEAGLETSESTNFHDACRAG</sequence>